<gene>
    <name evidence="2" type="ORF">SAMN05421720_10874</name>
</gene>
<proteinExistence type="predicted"/>
<evidence type="ECO:0000313" key="2">
    <source>
        <dbReference type="EMBL" id="SDE56050.1"/>
    </source>
</evidence>
<reference evidence="2 3" key="1">
    <citation type="submission" date="2016-10" db="EMBL/GenBank/DDBJ databases">
        <authorList>
            <person name="de Groot N.N."/>
        </authorList>
    </citation>
    <scope>NUCLEOTIDE SEQUENCE [LARGE SCALE GENOMIC DNA]</scope>
    <source>
        <strain evidence="2 3">ATCC 700224</strain>
    </source>
</reference>
<feature type="compositionally biased region" description="Basic and acidic residues" evidence="1">
    <location>
        <begin position="1"/>
        <end position="11"/>
    </location>
</feature>
<organism evidence="2 3">
    <name type="scientific">Rhodospira trueperi</name>
    <dbReference type="NCBI Taxonomy" id="69960"/>
    <lineage>
        <taxon>Bacteria</taxon>
        <taxon>Pseudomonadati</taxon>
        <taxon>Pseudomonadota</taxon>
        <taxon>Alphaproteobacteria</taxon>
        <taxon>Rhodospirillales</taxon>
        <taxon>Rhodospirillaceae</taxon>
        <taxon>Rhodospira</taxon>
    </lineage>
</organism>
<sequence>MSARPSARETDSAPADPDPGSSVGGSAVPVKRPVPRPSKAQRAYLARGLDQPGGKLPLFDHNGRRVSARTVQACLDNGWAESWFANPLKPDWQVCRLTAEGRRAAGES</sequence>
<accession>A0A1G7DXP5</accession>
<dbReference type="EMBL" id="FNAP01000008">
    <property type="protein sequence ID" value="SDE56050.1"/>
    <property type="molecule type" value="Genomic_DNA"/>
</dbReference>
<evidence type="ECO:0000313" key="3">
    <source>
        <dbReference type="Proteomes" id="UP000199412"/>
    </source>
</evidence>
<feature type="region of interest" description="Disordered" evidence="1">
    <location>
        <begin position="1"/>
        <end position="41"/>
    </location>
</feature>
<evidence type="ECO:0000256" key="1">
    <source>
        <dbReference type="SAM" id="MobiDB-lite"/>
    </source>
</evidence>
<protein>
    <submittedName>
        <fullName evidence="2">Uncharacterized protein</fullName>
    </submittedName>
</protein>
<dbReference type="Proteomes" id="UP000199412">
    <property type="component" value="Unassembled WGS sequence"/>
</dbReference>
<name>A0A1G7DXP5_9PROT</name>
<keyword evidence="3" id="KW-1185">Reference proteome</keyword>
<dbReference type="AlphaFoldDB" id="A0A1G7DXP5"/>